<feature type="domain" description="DDE Tnp4" evidence="8">
    <location>
        <begin position="90"/>
        <end position="150"/>
    </location>
</feature>
<accession>A0A2N9FZZ7</accession>
<dbReference type="Pfam" id="PF26138">
    <property type="entry name" value="DUF8040"/>
    <property type="match status" value="1"/>
</dbReference>
<evidence type="ECO:0000259" key="9">
    <source>
        <dbReference type="Pfam" id="PF26138"/>
    </source>
</evidence>
<reference evidence="10" key="1">
    <citation type="submission" date="2018-02" db="EMBL/GenBank/DDBJ databases">
        <authorList>
            <person name="Cohen D.B."/>
            <person name="Kent A.D."/>
        </authorList>
    </citation>
    <scope>NUCLEOTIDE SEQUENCE</scope>
</reference>
<gene>
    <name evidence="10" type="ORF">FSB_LOCUS20740</name>
</gene>
<dbReference type="AlphaFoldDB" id="A0A2N9FZZ7"/>
<evidence type="ECO:0000256" key="7">
    <source>
        <dbReference type="ARBA" id="ARBA00023242"/>
    </source>
</evidence>
<sequence length="246" mass="28590">MVFNGDLECLENTRMDRHSFHRLCDMLKTTGRLSATRNMNVEEMVAMFLHIVAHDVKNRVIKRQFAQPEPVPEDSTDSVWKWFKNCLGALDGTYIKVNVLAEDRPRYRTRKNEIATNVLGVCTQDMKFIYVLTGWEGSAADSRVLRNVVFRTNGLRVPKGRWAILRTKSFYPVKIQCRIITACCLLHNHIRREMPIDPLENELSEVTSGQGLDGDVIRYVETSDIWSTWRDDLAKEMFNKWRGARH</sequence>
<dbReference type="GO" id="GO:0046872">
    <property type="term" value="F:metal ion binding"/>
    <property type="evidence" value="ECO:0007669"/>
    <property type="project" value="UniProtKB-KW"/>
</dbReference>
<keyword evidence="5" id="KW-0479">Metal-binding</keyword>
<proteinExistence type="inferred from homology"/>
<evidence type="ECO:0000256" key="4">
    <source>
        <dbReference type="ARBA" id="ARBA00022722"/>
    </source>
</evidence>
<dbReference type="GO" id="GO:0005634">
    <property type="term" value="C:nucleus"/>
    <property type="evidence" value="ECO:0007669"/>
    <property type="project" value="UniProtKB-SubCell"/>
</dbReference>
<dbReference type="GO" id="GO:0004518">
    <property type="term" value="F:nuclease activity"/>
    <property type="evidence" value="ECO:0007669"/>
    <property type="project" value="UniProtKB-KW"/>
</dbReference>
<evidence type="ECO:0000256" key="5">
    <source>
        <dbReference type="ARBA" id="ARBA00022723"/>
    </source>
</evidence>
<evidence type="ECO:0000259" key="8">
    <source>
        <dbReference type="Pfam" id="PF13359"/>
    </source>
</evidence>
<keyword evidence="6" id="KW-0378">Hydrolase</keyword>
<evidence type="ECO:0000256" key="1">
    <source>
        <dbReference type="ARBA" id="ARBA00001968"/>
    </source>
</evidence>
<dbReference type="GO" id="GO:0016787">
    <property type="term" value="F:hydrolase activity"/>
    <property type="evidence" value="ECO:0007669"/>
    <property type="project" value="UniProtKB-KW"/>
</dbReference>
<dbReference type="EMBL" id="OIVN01001338">
    <property type="protein sequence ID" value="SPC92858.1"/>
    <property type="molecule type" value="Genomic_DNA"/>
</dbReference>
<comment type="subcellular location">
    <subcellularLocation>
        <location evidence="2">Nucleus</location>
    </subcellularLocation>
</comment>
<keyword evidence="7" id="KW-0539">Nucleus</keyword>
<protein>
    <submittedName>
        <fullName evidence="10">Uncharacterized protein</fullName>
    </submittedName>
</protein>
<feature type="domain" description="DUF8040" evidence="9">
    <location>
        <begin position="7"/>
        <end position="89"/>
    </location>
</feature>
<dbReference type="InterPro" id="IPR058353">
    <property type="entry name" value="DUF8040"/>
</dbReference>
<dbReference type="PANTHER" id="PTHR22930:SF281">
    <property type="entry name" value="NUCLEASE"/>
    <property type="match status" value="1"/>
</dbReference>
<evidence type="ECO:0000256" key="6">
    <source>
        <dbReference type="ARBA" id="ARBA00022801"/>
    </source>
</evidence>
<comment type="cofactor">
    <cofactor evidence="1">
        <name>a divalent metal cation</name>
        <dbReference type="ChEBI" id="CHEBI:60240"/>
    </cofactor>
</comment>
<organism evidence="10">
    <name type="scientific">Fagus sylvatica</name>
    <name type="common">Beechnut</name>
    <dbReference type="NCBI Taxonomy" id="28930"/>
    <lineage>
        <taxon>Eukaryota</taxon>
        <taxon>Viridiplantae</taxon>
        <taxon>Streptophyta</taxon>
        <taxon>Embryophyta</taxon>
        <taxon>Tracheophyta</taxon>
        <taxon>Spermatophyta</taxon>
        <taxon>Magnoliopsida</taxon>
        <taxon>eudicotyledons</taxon>
        <taxon>Gunneridae</taxon>
        <taxon>Pentapetalae</taxon>
        <taxon>rosids</taxon>
        <taxon>fabids</taxon>
        <taxon>Fagales</taxon>
        <taxon>Fagaceae</taxon>
        <taxon>Fagus</taxon>
    </lineage>
</organism>
<evidence type="ECO:0000256" key="2">
    <source>
        <dbReference type="ARBA" id="ARBA00004123"/>
    </source>
</evidence>
<name>A0A2N9FZZ7_FAGSY</name>
<comment type="similarity">
    <text evidence="3">Belongs to the HARBI1 family.</text>
</comment>
<keyword evidence="4" id="KW-0540">Nuclease</keyword>
<evidence type="ECO:0000256" key="3">
    <source>
        <dbReference type="ARBA" id="ARBA00006958"/>
    </source>
</evidence>
<evidence type="ECO:0000313" key="10">
    <source>
        <dbReference type="EMBL" id="SPC92858.1"/>
    </source>
</evidence>
<dbReference type="InterPro" id="IPR045249">
    <property type="entry name" value="HARBI1-like"/>
</dbReference>
<dbReference type="PANTHER" id="PTHR22930">
    <property type="match status" value="1"/>
</dbReference>
<dbReference type="InterPro" id="IPR027806">
    <property type="entry name" value="HARBI1_dom"/>
</dbReference>
<dbReference type="Pfam" id="PF13359">
    <property type="entry name" value="DDE_Tnp_4"/>
    <property type="match status" value="1"/>
</dbReference>